<dbReference type="STRING" id="113562.SAMN04489716_6824"/>
<proteinExistence type="predicted"/>
<name>A0A1H2CTQ2_9ACTN</name>
<gene>
    <name evidence="3" type="ORF">SAMN04489716_6824</name>
</gene>
<evidence type="ECO:0000313" key="3">
    <source>
        <dbReference type="EMBL" id="SDT73930.1"/>
    </source>
</evidence>
<evidence type="ECO:0000256" key="2">
    <source>
        <dbReference type="SAM" id="Phobius"/>
    </source>
</evidence>
<protein>
    <submittedName>
        <fullName evidence="3">Uncharacterized protein</fullName>
    </submittedName>
</protein>
<dbReference type="Proteomes" id="UP000198688">
    <property type="component" value="Chromosome I"/>
</dbReference>
<keyword evidence="2" id="KW-0472">Membrane</keyword>
<sequence>MDHMAQDSVISFGDEKPRFGDERPRRTYLRDLGRDHRIPALTAALGAVAAFGSLVSEWQTTSMNGFGFGAEPGAGARVLPTDLPDLGAVGAGYLAGLLLLTTAVVLTLFGPATGRRHAQLAGLAVGGVLLALLVALMPHLNQTSLLVPRYYTVELTGDDVRVAVGRGLWCALFAVGAALAALWLPHRERVAITPEPEPFDDQLDLTITPTTPFVSVPGSLPAMLPGSSPGELDQPHRS</sequence>
<keyword evidence="4" id="KW-1185">Reference proteome</keyword>
<evidence type="ECO:0000313" key="4">
    <source>
        <dbReference type="Proteomes" id="UP000198688"/>
    </source>
</evidence>
<keyword evidence="2" id="KW-1133">Transmembrane helix</keyword>
<evidence type="ECO:0000256" key="1">
    <source>
        <dbReference type="SAM" id="MobiDB-lite"/>
    </source>
</evidence>
<dbReference type="EMBL" id="LT629758">
    <property type="protein sequence ID" value="SDT73930.1"/>
    <property type="molecule type" value="Genomic_DNA"/>
</dbReference>
<organism evidence="3 4">
    <name type="scientific">Actinoplanes derwentensis</name>
    <dbReference type="NCBI Taxonomy" id="113562"/>
    <lineage>
        <taxon>Bacteria</taxon>
        <taxon>Bacillati</taxon>
        <taxon>Actinomycetota</taxon>
        <taxon>Actinomycetes</taxon>
        <taxon>Micromonosporales</taxon>
        <taxon>Micromonosporaceae</taxon>
        <taxon>Actinoplanes</taxon>
    </lineage>
</organism>
<feature type="region of interest" description="Disordered" evidence="1">
    <location>
        <begin position="218"/>
        <end position="238"/>
    </location>
</feature>
<feature type="transmembrane region" description="Helical" evidence="2">
    <location>
        <begin position="160"/>
        <end position="184"/>
    </location>
</feature>
<feature type="transmembrane region" description="Helical" evidence="2">
    <location>
        <begin position="86"/>
        <end position="108"/>
    </location>
</feature>
<dbReference type="AlphaFoldDB" id="A0A1H2CTQ2"/>
<accession>A0A1H2CTQ2</accession>
<feature type="transmembrane region" description="Helical" evidence="2">
    <location>
        <begin position="38"/>
        <end position="56"/>
    </location>
</feature>
<feature type="transmembrane region" description="Helical" evidence="2">
    <location>
        <begin position="120"/>
        <end position="140"/>
    </location>
</feature>
<reference evidence="3 4" key="1">
    <citation type="submission" date="2016-10" db="EMBL/GenBank/DDBJ databases">
        <authorList>
            <person name="de Groot N.N."/>
        </authorList>
    </citation>
    <scope>NUCLEOTIDE SEQUENCE [LARGE SCALE GENOMIC DNA]</scope>
    <source>
        <strain evidence="3 4">DSM 43941</strain>
    </source>
</reference>
<keyword evidence="2" id="KW-0812">Transmembrane</keyword>